<reference evidence="2 3" key="1">
    <citation type="submission" date="2020-07" db="EMBL/GenBank/DDBJ databases">
        <authorList>
            <person name="Sun Q."/>
        </authorList>
    </citation>
    <scope>NUCLEOTIDE SEQUENCE [LARGE SCALE GENOMIC DNA]</scope>
    <source>
        <strain evidence="2 3">MAH-1</strain>
    </source>
</reference>
<proteinExistence type="predicted"/>
<sequence length="77" mass="8628">MKNAWKFALLVGIASLCAGFVYSFLIAGNPYQDPTPELLEKYNRNSETGELLLEIGFGLTVFAIVLFISNRLFQKPQ</sequence>
<feature type="transmembrane region" description="Helical" evidence="1">
    <location>
        <begin position="51"/>
        <end position="73"/>
    </location>
</feature>
<dbReference type="EMBL" id="JACBJI010000004">
    <property type="protein sequence ID" value="NYA71386.1"/>
    <property type="molecule type" value="Genomic_DNA"/>
</dbReference>
<name>A0A7Y9C5K2_9FLAO</name>
<gene>
    <name evidence="2" type="ORF">HZF10_10670</name>
</gene>
<accession>A0A7Y9C5K2</accession>
<protein>
    <submittedName>
        <fullName evidence="2">Uncharacterized protein</fullName>
    </submittedName>
</protein>
<dbReference type="RefSeq" id="WP_176006197.1">
    <property type="nucleotide sequence ID" value="NZ_JABWMI010000011.1"/>
</dbReference>
<dbReference type="AlphaFoldDB" id="A0A7Y9C5K2"/>
<keyword evidence="1" id="KW-0472">Membrane</keyword>
<dbReference type="Proteomes" id="UP000535020">
    <property type="component" value="Unassembled WGS sequence"/>
</dbReference>
<evidence type="ECO:0000256" key="1">
    <source>
        <dbReference type="SAM" id="Phobius"/>
    </source>
</evidence>
<feature type="transmembrane region" description="Helical" evidence="1">
    <location>
        <begin position="7"/>
        <end position="31"/>
    </location>
</feature>
<comment type="caution">
    <text evidence="2">The sequence shown here is derived from an EMBL/GenBank/DDBJ whole genome shotgun (WGS) entry which is preliminary data.</text>
</comment>
<keyword evidence="3" id="KW-1185">Reference proteome</keyword>
<evidence type="ECO:0000313" key="3">
    <source>
        <dbReference type="Proteomes" id="UP000535020"/>
    </source>
</evidence>
<keyword evidence="1" id="KW-1133">Transmembrane helix</keyword>
<organism evidence="2 3">
    <name type="scientific">Flavobacterium agri</name>
    <dbReference type="NCBI Taxonomy" id="2743471"/>
    <lineage>
        <taxon>Bacteria</taxon>
        <taxon>Pseudomonadati</taxon>
        <taxon>Bacteroidota</taxon>
        <taxon>Flavobacteriia</taxon>
        <taxon>Flavobacteriales</taxon>
        <taxon>Flavobacteriaceae</taxon>
        <taxon>Flavobacterium</taxon>
    </lineage>
</organism>
<evidence type="ECO:0000313" key="2">
    <source>
        <dbReference type="EMBL" id="NYA71386.1"/>
    </source>
</evidence>
<keyword evidence="1" id="KW-0812">Transmembrane</keyword>